<dbReference type="Proteomes" id="UP000000763">
    <property type="component" value="Chromosome 2"/>
</dbReference>
<dbReference type="Gene3D" id="1.10.3380.30">
    <property type="match status" value="1"/>
</dbReference>
<dbReference type="KEGG" id="dosa:Os02g0160000"/>
<feature type="non-terminal residue" evidence="2">
    <location>
        <position position="1"/>
    </location>
</feature>
<evidence type="ECO:0000313" key="2">
    <source>
        <dbReference type="EMBL" id="BAF07880.1"/>
    </source>
</evidence>
<evidence type="ECO:0000259" key="1">
    <source>
        <dbReference type="Pfam" id="PF08148"/>
    </source>
</evidence>
<organism evidence="2 3">
    <name type="scientific">Oryza sativa subsp. japonica</name>
    <name type="common">Rice</name>
    <dbReference type="NCBI Taxonomy" id="39947"/>
    <lineage>
        <taxon>Eukaryota</taxon>
        <taxon>Viridiplantae</taxon>
        <taxon>Streptophyta</taxon>
        <taxon>Embryophyta</taxon>
        <taxon>Tracheophyta</taxon>
        <taxon>Spermatophyta</taxon>
        <taxon>Magnoliopsida</taxon>
        <taxon>Liliopsida</taxon>
        <taxon>Poales</taxon>
        <taxon>Poaceae</taxon>
        <taxon>BOP clade</taxon>
        <taxon>Oryzoideae</taxon>
        <taxon>Oryzeae</taxon>
        <taxon>Oryzinae</taxon>
        <taxon>Oryza</taxon>
        <taxon>Oryza sativa</taxon>
    </lineage>
</organism>
<dbReference type="AlphaFoldDB" id="A0A0P0VF85"/>
<dbReference type="Gramene" id="Os02t0160000-01">
    <property type="protein sequence ID" value="Os02t0160000-01"/>
    <property type="gene ID" value="Os02g0160000"/>
</dbReference>
<dbReference type="Pfam" id="PF08148">
    <property type="entry name" value="DSHCT"/>
    <property type="match status" value="1"/>
</dbReference>
<reference evidence="3" key="2">
    <citation type="journal article" date="2008" name="Nucleic Acids Res.">
        <title>The rice annotation project database (RAP-DB): 2008 update.</title>
        <authorList>
            <consortium name="The rice annotation project (RAP)"/>
        </authorList>
    </citation>
    <scope>GENOME REANNOTATION</scope>
    <source>
        <strain evidence="3">cv. Nipponbare</strain>
    </source>
</reference>
<name>A0A0P0VF85_ORYSJ</name>
<accession>A0A0P0VF85</accession>
<proteinExistence type="predicted"/>
<reference evidence="2 3" key="1">
    <citation type="journal article" date="2005" name="Nature">
        <title>The map-based sequence of the rice genome.</title>
        <authorList>
            <consortium name="International rice genome sequencing project (IRGSP)"/>
            <person name="Matsumoto T."/>
            <person name="Wu J."/>
            <person name="Kanamori H."/>
            <person name="Katayose Y."/>
            <person name="Fujisawa M."/>
            <person name="Namiki N."/>
            <person name="Mizuno H."/>
            <person name="Yamamoto K."/>
            <person name="Antonio B.A."/>
            <person name="Baba T."/>
            <person name="Sakata K."/>
            <person name="Nagamura Y."/>
            <person name="Aoki H."/>
            <person name="Arikawa K."/>
            <person name="Arita K."/>
            <person name="Bito T."/>
            <person name="Chiden Y."/>
            <person name="Fujitsuka N."/>
            <person name="Fukunaka R."/>
            <person name="Hamada M."/>
            <person name="Harada C."/>
            <person name="Hayashi A."/>
            <person name="Hijishita S."/>
            <person name="Honda M."/>
            <person name="Hosokawa S."/>
            <person name="Ichikawa Y."/>
            <person name="Idonuma A."/>
            <person name="Iijima M."/>
            <person name="Ikeda M."/>
            <person name="Ikeno M."/>
            <person name="Ito K."/>
            <person name="Ito S."/>
            <person name="Ito T."/>
            <person name="Ito Y."/>
            <person name="Ito Y."/>
            <person name="Iwabuchi A."/>
            <person name="Kamiya K."/>
            <person name="Karasawa W."/>
            <person name="Kurita K."/>
            <person name="Katagiri S."/>
            <person name="Kikuta A."/>
            <person name="Kobayashi H."/>
            <person name="Kobayashi N."/>
            <person name="Machita K."/>
            <person name="Maehara T."/>
            <person name="Masukawa M."/>
            <person name="Mizubayashi T."/>
            <person name="Mukai Y."/>
            <person name="Nagasaki H."/>
            <person name="Nagata Y."/>
            <person name="Naito S."/>
            <person name="Nakashima M."/>
            <person name="Nakama Y."/>
            <person name="Nakamichi Y."/>
            <person name="Nakamura M."/>
            <person name="Meguro A."/>
            <person name="Negishi M."/>
            <person name="Ohta I."/>
            <person name="Ohta T."/>
            <person name="Okamoto M."/>
            <person name="Ono N."/>
            <person name="Saji S."/>
            <person name="Sakaguchi M."/>
            <person name="Sakai K."/>
            <person name="Shibata M."/>
            <person name="Shimokawa T."/>
            <person name="Song J."/>
            <person name="Takazaki Y."/>
            <person name="Terasawa K."/>
            <person name="Tsugane M."/>
            <person name="Tsuji K."/>
            <person name="Ueda S."/>
            <person name="Waki K."/>
            <person name="Yamagata H."/>
            <person name="Yamamoto M."/>
            <person name="Yamamoto S."/>
            <person name="Yamane H."/>
            <person name="Yoshiki S."/>
            <person name="Yoshihara R."/>
            <person name="Yukawa K."/>
            <person name="Zhong H."/>
            <person name="Yano M."/>
            <person name="Yuan Q."/>
            <person name="Ouyang S."/>
            <person name="Liu J."/>
            <person name="Jones K.M."/>
            <person name="Gansberger K."/>
            <person name="Moffat K."/>
            <person name="Hill J."/>
            <person name="Bera J."/>
            <person name="Fadrosh D."/>
            <person name="Jin S."/>
            <person name="Johri S."/>
            <person name="Kim M."/>
            <person name="Overton L."/>
            <person name="Reardon M."/>
            <person name="Tsitrin T."/>
            <person name="Vuong H."/>
            <person name="Weaver B."/>
            <person name="Ciecko A."/>
            <person name="Tallon L."/>
            <person name="Jackson J."/>
            <person name="Pai G."/>
            <person name="Aken S.V."/>
            <person name="Utterback T."/>
            <person name="Reidmuller S."/>
            <person name="Feldblyum T."/>
            <person name="Hsiao J."/>
            <person name="Zismann V."/>
            <person name="Iobst S."/>
            <person name="de Vazeille A.R."/>
            <person name="Buell C.R."/>
            <person name="Ying K."/>
            <person name="Li Y."/>
            <person name="Lu T."/>
            <person name="Huang Y."/>
            <person name="Zhao Q."/>
            <person name="Feng Q."/>
            <person name="Zhang L."/>
            <person name="Zhu J."/>
            <person name="Weng Q."/>
            <person name="Mu J."/>
            <person name="Lu Y."/>
            <person name="Fan D."/>
            <person name="Liu Y."/>
            <person name="Guan J."/>
            <person name="Zhang Y."/>
            <person name="Yu S."/>
            <person name="Liu X."/>
            <person name="Zhang Y."/>
            <person name="Hong G."/>
            <person name="Han B."/>
            <person name="Choisne N."/>
            <person name="Demange N."/>
            <person name="Orjeda G."/>
            <person name="Samain S."/>
            <person name="Cattolico L."/>
            <person name="Pelletier E."/>
            <person name="Couloux A."/>
            <person name="Segurens B."/>
            <person name="Wincker P."/>
            <person name="D'Hont A."/>
            <person name="Scarpelli C."/>
            <person name="Weissenbach J."/>
            <person name="Salanoubat M."/>
            <person name="Quetier F."/>
            <person name="Yu Y."/>
            <person name="Kim H.R."/>
            <person name="Rambo T."/>
            <person name="Currie J."/>
            <person name="Collura K."/>
            <person name="Luo M."/>
            <person name="Yang T."/>
            <person name="Ammiraju J.S.S."/>
            <person name="Engler F."/>
            <person name="Soderlund C."/>
            <person name="Wing R.A."/>
            <person name="Palmer L.E."/>
            <person name="de la Bastide M."/>
            <person name="Spiegel L."/>
            <person name="Nascimento L."/>
            <person name="Zutavern T."/>
            <person name="O'Shaughnessy A."/>
            <person name="Dike S."/>
            <person name="Dedhia N."/>
            <person name="Preston R."/>
            <person name="Balija V."/>
            <person name="McCombie W.R."/>
            <person name="Chow T."/>
            <person name="Chen H."/>
            <person name="Chung M."/>
            <person name="Chen C."/>
            <person name="Shaw J."/>
            <person name="Wu H."/>
            <person name="Hsiao K."/>
            <person name="Chao Y."/>
            <person name="Chu M."/>
            <person name="Cheng C."/>
            <person name="Hour A."/>
            <person name="Lee P."/>
            <person name="Lin S."/>
            <person name="Lin Y."/>
            <person name="Liou J."/>
            <person name="Liu S."/>
            <person name="Hsing Y."/>
            <person name="Raghuvanshi S."/>
            <person name="Mohanty A."/>
            <person name="Bharti A.K."/>
            <person name="Gaur A."/>
            <person name="Gupta V."/>
            <person name="Kumar D."/>
            <person name="Ravi V."/>
            <person name="Vij S."/>
            <person name="Kapur A."/>
            <person name="Khurana P."/>
            <person name="Khurana P."/>
            <person name="Khurana J.P."/>
            <person name="Tyagi A.K."/>
            <person name="Gaikwad K."/>
            <person name="Singh A."/>
            <person name="Dalal V."/>
            <person name="Srivastava S."/>
            <person name="Dixit A."/>
            <person name="Pal A.K."/>
            <person name="Ghazi I.A."/>
            <person name="Yadav M."/>
            <person name="Pandit A."/>
            <person name="Bhargava A."/>
            <person name="Sureshbabu K."/>
            <person name="Batra K."/>
            <person name="Sharma T.R."/>
            <person name="Mohapatra T."/>
            <person name="Singh N.K."/>
            <person name="Messing J."/>
            <person name="Nelson A.B."/>
            <person name="Fuks G."/>
            <person name="Kavchok S."/>
            <person name="Keizer G."/>
            <person name="Linton E."/>
            <person name="Llaca V."/>
            <person name="Song R."/>
            <person name="Tanyolac B."/>
            <person name="Young S."/>
            <person name="Ho-Il K."/>
            <person name="Hahn J.H."/>
            <person name="Sangsakoo G."/>
            <person name="Vanavichit A."/>
            <person name="de Mattos Luiz.A.T."/>
            <person name="Zimmer P.D."/>
            <person name="Malone G."/>
            <person name="Dellagostin O."/>
            <person name="de Oliveira A.C."/>
            <person name="Bevan M."/>
            <person name="Bancroft I."/>
            <person name="Minx P."/>
            <person name="Cordum H."/>
            <person name="Wilson R."/>
            <person name="Cheng Z."/>
            <person name="Jin W."/>
            <person name="Jiang J."/>
            <person name="Leong S.A."/>
            <person name="Iwama H."/>
            <person name="Gojobori T."/>
            <person name="Itoh T."/>
            <person name="Niimura Y."/>
            <person name="Fujii Y."/>
            <person name="Habara T."/>
            <person name="Sakai H."/>
            <person name="Sato Y."/>
            <person name="Wilson G."/>
            <person name="Kumar K."/>
            <person name="McCouch S."/>
            <person name="Juretic N."/>
            <person name="Hoen D."/>
            <person name="Wright S."/>
            <person name="Bruskiewich R."/>
            <person name="Bureau T."/>
            <person name="Miyao A."/>
            <person name="Hirochika H."/>
            <person name="Nishikawa T."/>
            <person name="Kadowaki K."/>
            <person name="Sugiura M."/>
            <person name="Burr B."/>
            <person name="Sasaki T."/>
        </authorList>
    </citation>
    <scope>NUCLEOTIDE SEQUENCE [LARGE SCALE GENOMIC DNA]</scope>
    <source>
        <strain evidence="3">cv. Nipponbare</strain>
    </source>
</reference>
<dbReference type="SMR" id="A0A0P0VF85"/>
<dbReference type="EMBL" id="AP008208">
    <property type="protein sequence ID" value="BAF07880.1"/>
    <property type="molecule type" value="Genomic_DNA"/>
</dbReference>
<gene>
    <name evidence="2" type="ordered locus">Os02g0160000</name>
</gene>
<feature type="domain" description="ATP-dependent RNA helicase Ski2/MTR4 C-terminal" evidence="1">
    <location>
        <begin position="1"/>
        <end position="35"/>
    </location>
</feature>
<evidence type="ECO:0000313" key="3">
    <source>
        <dbReference type="Proteomes" id="UP000000763"/>
    </source>
</evidence>
<dbReference type="InterPro" id="IPR012961">
    <property type="entry name" value="Ski2/MTR4_C"/>
</dbReference>
<protein>
    <submittedName>
        <fullName evidence="2">Os02g0160000 protein</fullName>
    </submittedName>
</protein>
<sequence>TCREFRNAASIMGNSALHKKMETASNAIKRDIVFAASLYVTGI</sequence>